<dbReference type="InterPro" id="IPR008538">
    <property type="entry name" value="Uma2"/>
</dbReference>
<feature type="domain" description="Putative restriction endonuclease" evidence="1">
    <location>
        <begin position="11"/>
        <end position="182"/>
    </location>
</feature>
<dbReference type="AlphaFoldDB" id="A0A840DV12"/>
<keyword evidence="3" id="KW-1185">Reference proteome</keyword>
<dbReference type="InterPro" id="IPR012296">
    <property type="entry name" value="Nuclease_put_TT1808"/>
</dbReference>
<evidence type="ECO:0000313" key="2">
    <source>
        <dbReference type="EMBL" id="MBB4073858.1"/>
    </source>
</evidence>
<protein>
    <submittedName>
        <fullName evidence="2">Uma2 family endonuclease</fullName>
    </submittedName>
</protein>
<dbReference type="RefSeq" id="WP_183184187.1">
    <property type="nucleotide sequence ID" value="NZ_BMNP01000008.1"/>
</dbReference>
<dbReference type="Gene3D" id="3.90.1570.10">
    <property type="entry name" value="tt1808, chain A"/>
    <property type="match status" value="1"/>
</dbReference>
<name>A0A840DV12_9BACL</name>
<keyword evidence="2" id="KW-0255">Endonuclease</keyword>
<organism evidence="2 3">
    <name type="scientific">Anoxybacteroides voinovskiense</name>
    <dbReference type="NCBI Taxonomy" id="230470"/>
    <lineage>
        <taxon>Bacteria</taxon>
        <taxon>Bacillati</taxon>
        <taxon>Bacillota</taxon>
        <taxon>Bacilli</taxon>
        <taxon>Bacillales</taxon>
        <taxon>Anoxybacillaceae</taxon>
        <taxon>Anoxybacteroides</taxon>
    </lineage>
</organism>
<dbReference type="Pfam" id="PF05685">
    <property type="entry name" value="Uma2"/>
    <property type="match status" value="1"/>
</dbReference>
<keyword evidence="2" id="KW-0540">Nuclease</keyword>
<accession>A0A840DV12</accession>
<sequence>MAIPNQRVMSLEEFYQLRESTEQRLEYMNGVVLMSPSPSTKHQRISGRMYVSLFHFFEKTNCEVFHAPFDIELKKEGIEETNIVIPDLSVICDKSGLTEQKYIGVPPLIVEILSPSNQAHDLVVKLNLYMRYGVQEYWIVNPMLDSVQVYALNGQGQYEQIAIAKEKGTIDSAVFPSFSVDIETLFL</sequence>
<dbReference type="InterPro" id="IPR011335">
    <property type="entry name" value="Restrct_endonuc-II-like"/>
</dbReference>
<dbReference type="EMBL" id="JACIDE010000009">
    <property type="protein sequence ID" value="MBB4073858.1"/>
    <property type="molecule type" value="Genomic_DNA"/>
</dbReference>
<dbReference type="CDD" id="cd06260">
    <property type="entry name" value="DUF820-like"/>
    <property type="match status" value="1"/>
</dbReference>
<dbReference type="SUPFAM" id="SSF52980">
    <property type="entry name" value="Restriction endonuclease-like"/>
    <property type="match status" value="1"/>
</dbReference>
<evidence type="ECO:0000259" key="1">
    <source>
        <dbReference type="Pfam" id="PF05685"/>
    </source>
</evidence>
<comment type="caution">
    <text evidence="2">The sequence shown here is derived from an EMBL/GenBank/DDBJ whole genome shotgun (WGS) entry which is preliminary data.</text>
</comment>
<dbReference type="GO" id="GO:0004519">
    <property type="term" value="F:endonuclease activity"/>
    <property type="evidence" value="ECO:0007669"/>
    <property type="project" value="UniProtKB-KW"/>
</dbReference>
<reference evidence="2 3" key="1">
    <citation type="submission" date="2020-08" db="EMBL/GenBank/DDBJ databases">
        <title>Genomic Encyclopedia of Type Strains, Phase IV (KMG-IV): sequencing the most valuable type-strain genomes for metagenomic binning, comparative biology and taxonomic classification.</title>
        <authorList>
            <person name="Goeker M."/>
        </authorList>
    </citation>
    <scope>NUCLEOTIDE SEQUENCE [LARGE SCALE GENOMIC DNA]</scope>
    <source>
        <strain evidence="2 3">DSM 17075</strain>
    </source>
</reference>
<keyword evidence="2" id="KW-0378">Hydrolase</keyword>
<gene>
    <name evidence="2" type="ORF">GGR02_001621</name>
</gene>
<proteinExistence type="predicted"/>
<dbReference type="Proteomes" id="UP000559598">
    <property type="component" value="Unassembled WGS sequence"/>
</dbReference>
<dbReference type="PANTHER" id="PTHR34107">
    <property type="entry name" value="SLL0198 PROTEIN-RELATED"/>
    <property type="match status" value="1"/>
</dbReference>
<evidence type="ECO:0000313" key="3">
    <source>
        <dbReference type="Proteomes" id="UP000559598"/>
    </source>
</evidence>
<dbReference type="PANTHER" id="PTHR34107:SF4">
    <property type="entry name" value="SLL1222 PROTEIN"/>
    <property type="match status" value="1"/>
</dbReference>